<keyword evidence="4" id="KW-1185">Reference proteome</keyword>
<dbReference type="SMART" id="SM00014">
    <property type="entry name" value="acidPPc"/>
    <property type="match status" value="1"/>
</dbReference>
<evidence type="ECO:0000313" key="3">
    <source>
        <dbReference type="EMBL" id="GAA4017588.1"/>
    </source>
</evidence>
<evidence type="ECO:0000313" key="4">
    <source>
        <dbReference type="Proteomes" id="UP001500567"/>
    </source>
</evidence>
<feature type="transmembrane region" description="Helical" evidence="1">
    <location>
        <begin position="194"/>
        <end position="212"/>
    </location>
</feature>
<dbReference type="Proteomes" id="UP001500567">
    <property type="component" value="Unassembled WGS sequence"/>
</dbReference>
<dbReference type="CDD" id="cd03392">
    <property type="entry name" value="PAP2_like_2"/>
    <property type="match status" value="1"/>
</dbReference>
<name>A0ABP7SWJ0_9BACT</name>
<proteinExistence type="predicted"/>
<feature type="transmembrane region" description="Helical" evidence="1">
    <location>
        <begin position="167"/>
        <end position="188"/>
    </location>
</feature>
<dbReference type="RefSeq" id="WP_345074661.1">
    <property type="nucleotide sequence ID" value="NZ_BAABDJ010000038.1"/>
</dbReference>
<dbReference type="PANTHER" id="PTHR14969">
    <property type="entry name" value="SPHINGOSINE-1-PHOSPHATE PHOSPHOHYDROLASE"/>
    <property type="match status" value="1"/>
</dbReference>
<evidence type="ECO:0000259" key="2">
    <source>
        <dbReference type="SMART" id="SM00014"/>
    </source>
</evidence>
<reference evidence="4" key="1">
    <citation type="journal article" date="2019" name="Int. J. Syst. Evol. Microbiol.">
        <title>The Global Catalogue of Microorganisms (GCM) 10K type strain sequencing project: providing services to taxonomists for standard genome sequencing and annotation.</title>
        <authorList>
            <consortium name="The Broad Institute Genomics Platform"/>
            <consortium name="The Broad Institute Genome Sequencing Center for Infectious Disease"/>
            <person name="Wu L."/>
            <person name="Ma J."/>
        </authorList>
    </citation>
    <scope>NUCLEOTIDE SEQUENCE [LARGE SCALE GENOMIC DNA]</scope>
    <source>
        <strain evidence="4">JCM 17224</strain>
    </source>
</reference>
<dbReference type="Pfam" id="PF01569">
    <property type="entry name" value="PAP2"/>
    <property type="match status" value="1"/>
</dbReference>
<dbReference type="EMBL" id="BAABDJ010000038">
    <property type="protein sequence ID" value="GAA4017588.1"/>
    <property type="molecule type" value="Genomic_DNA"/>
</dbReference>
<keyword evidence="1" id="KW-0472">Membrane</keyword>
<evidence type="ECO:0000256" key="1">
    <source>
        <dbReference type="SAM" id="Phobius"/>
    </source>
</evidence>
<sequence>MKPFLSRLLSRLSFLTVEVAVILLLFGASFAAFFYLIRVVFGVHSVALDTWAFQLLDARRQAAPGLTDWAYVVTFFASAPFLVGITIVLPAGLVWLQRRREALEIFLAVVGASLLNQGLKTHFHRMRPDTALVQQLGLSFPSGHAMIGMALYGCLAWLLWRHGRHPVWAVLLLLWAVLIGLTRVYLHVHYATDVLAGFAAGLGWLILLRTALRLWWREAQVVAGQEKRQAR</sequence>
<dbReference type="InterPro" id="IPR000326">
    <property type="entry name" value="PAP2/HPO"/>
</dbReference>
<feature type="transmembrane region" description="Helical" evidence="1">
    <location>
        <begin position="12"/>
        <end position="37"/>
    </location>
</feature>
<accession>A0ABP7SWJ0</accession>
<feature type="transmembrane region" description="Helical" evidence="1">
    <location>
        <begin position="139"/>
        <end position="160"/>
    </location>
</feature>
<protein>
    <recommendedName>
        <fullName evidence="2">Phosphatidic acid phosphatase type 2/haloperoxidase domain-containing protein</fullName>
    </recommendedName>
</protein>
<dbReference type="PANTHER" id="PTHR14969:SF13">
    <property type="entry name" value="AT30094P"/>
    <property type="match status" value="1"/>
</dbReference>
<dbReference type="InterPro" id="IPR036938">
    <property type="entry name" value="PAP2/HPO_sf"/>
</dbReference>
<feature type="domain" description="Phosphatidic acid phosphatase type 2/haloperoxidase" evidence="2">
    <location>
        <begin position="101"/>
        <end position="209"/>
    </location>
</feature>
<keyword evidence="1" id="KW-1133">Transmembrane helix</keyword>
<feature type="transmembrane region" description="Helical" evidence="1">
    <location>
        <begin position="69"/>
        <end position="95"/>
    </location>
</feature>
<comment type="caution">
    <text evidence="3">The sequence shown here is derived from an EMBL/GenBank/DDBJ whole genome shotgun (WGS) entry which is preliminary data.</text>
</comment>
<organism evidence="3 4">
    <name type="scientific">Hymenobacter fastidiosus</name>
    <dbReference type="NCBI Taxonomy" id="486264"/>
    <lineage>
        <taxon>Bacteria</taxon>
        <taxon>Pseudomonadati</taxon>
        <taxon>Bacteroidota</taxon>
        <taxon>Cytophagia</taxon>
        <taxon>Cytophagales</taxon>
        <taxon>Hymenobacteraceae</taxon>
        <taxon>Hymenobacter</taxon>
    </lineage>
</organism>
<gene>
    <name evidence="3" type="ORF">GCM10022408_34000</name>
</gene>
<keyword evidence="1" id="KW-0812">Transmembrane</keyword>
<dbReference type="Gene3D" id="1.20.144.10">
    <property type="entry name" value="Phosphatidic acid phosphatase type 2/haloperoxidase"/>
    <property type="match status" value="2"/>
</dbReference>
<dbReference type="SUPFAM" id="SSF48317">
    <property type="entry name" value="Acid phosphatase/Vanadium-dependent haloperoxidase"/>
    <property type="match status" value="1"/>
</dbReference>